<reference evidence="2" key="1">
    <citation type="submission" date="2021-01" db="EMBL/GenBank/DDBJ databases">
        <title>Genomic Encyclopedia of Type Strains, Phase IV (KMG-IV): sequencing the most valuable type-strain genomes for metagenomic binning, comparative biology and taxonomic classification.</title>
        <authorList>
            <person name="Goeker M."/>
        </authorList>
    </citation>
    <scope>NUCLEOTIDE SEQUENCE</scope>
    <source>
        <strain evidence="2">DSM 21943</strain>
    </source>
</reference>
<comment type="caution">
    <text evidence="2">The sequence shown here is derived from an EMBL/GenBank/DDBJ whole genome shotgun (WGS) entry which is preliminary data.</text>
</comment>
<feature type="transmembrane region" description="Helical" evidence="1">
    <location>
        <begin position="75"/>
        <end position="99"/>
    </location>
</feature>
<evidence type="ECO:0000313" key="2">
    <source>
        <dbReference type="EMBL" id="MBM7839200.1"/>
    </source>
</evidence>
<dbReference type="EMBL" id="JAFBCV010000007">
    <property type="protein sequence ID" value="MBM7839200.1"/>
    <property type="molecule type" value="Genomic_DNA"/>
</dbReference>
<dbReference type="Proteomes" id="UP001179280">
    <property type="component" value="Unassembled WGS sequence"/>
</dbReference>
<protein>
    <recommendedName>
        <fullName evidence="4">J domain-containing protein</fullName>
    </recommendedName>
</protein>
<evidence type="ECO:0000313" key="3">
    <source>
        <dbReference type="Proteomes" id="UP001179280"/>
    </source>
</evidence>
<accession>A0ABS2SUJ1</accession>
<evidence type="ECO:0008006" key="4">
    <source>
        <dbReference type="Google" id="ProtNLM"/>
    </source>
</evidence>
<gene>
    <name evidence="2" type="ORF">JOC54_002471</name>
</gene>
<keyword evidence="3" id="KW-1185">Reference proteome</keyword>
<keyword evidence="1" id="KW-0812">Transmembrane</keyword>
<dbReference type="RefSeq" id="WP_035421727.1">
    <property type="nucleotide sequence ID" value="NZ_JAFBCV010000007.1"/>
</dbReference>
<keyword evidence="1" id="KW-0472">Membrane</keyword>
<evidence type="ECO:0000256" key="1">
    <source>
        <dbReference type="SAM" id="Phobius"/>
    </source>
</evidence>
<sequence>MELKEAYQLLEVHEDATDEEIEKRYMIWVRRERANPSLSIEKVTEAYTIIRRYRDYGPEVEKNESFKAKAGHFFYYYKVHTFAVIAAMALLISIGFTMFTNYQEKQQLALLPDEQLEVMFYGAYLDPLASIDDGAVEAVEQNILTLMPEWERVSPILNYHTFQTDSMTDVGTQQRSAVLLATEQPDLYILDEASFQMYVGSGMFLPLDQLDHELLETVDAGAHAYGVVENETKEQLFGLALPAHPMLDSVGTDDGVKQVAAIRRDAANQENALELLQKLIQAEIN</sequence>
<organism evidence="2 3">
    <name type="scientific">Shouchella xiaoxiensis</name>
    <dbReference type="NCBI Taxonomy" id="766895"/>
    <lineage>
        <taxon>Bacteria</taxon>
        <taxon>Bacillati</taxon>
        <taxon>Bacillota</taxon>
        <taxon>Bacilli</taxon>
        <taxon>Bacillales</taxon>
        <taxon>Bacillaceae</taxon>
        <taxon>Shouchella</taxon>
    </lineage>
</organism>
<name>A0ABS2SUJ1_9BACI</name>
<keyword evidence="1" id="KW-1133">Transmembrane helix</keyword>
<proteinExistence type="predicted"/>